<keyword evidence="1" id="KW-0812">Transmembrane</keyword>
<keyword evidence="1" id="KW-1133">Transmembrane helix</keyword>
<dbReference type="Proteomes" id="UP000000707">
    <property type="component" value="Unassembled WGS sequence"/>
</dbReference>
<proteinExistence type="predicted"/>
<reference evidence="2 3" key="1">
    <citation type="journal article" date="2011" name="Proc. Natl. Acad. Sci. U.S.A.">
        <title>Comparative genomics of xylose-fermenting fungi for enhanced biofuel production.</title>
        <authorList>
            <person name="Wohlbach D.J."/>
            <person name="Kuo A."/>
            <person name="Sato T.K."/>
            <person name="Potts K.M."/>
            <person name="Salamov A.A."/>
            <person name="LaButti K.M."/>
            <person name="Sun H."/>
            <person name="Clum A."/>
            <person name="Pangilinan J.L."/>
            <person name="Lindquist E.A."/>
            <person name="Lucas S."/>
            <person name="Lapidus A."/>
            <person name="Jin M."/>
            <person name="Gunawan C."/>
            <person name="Balan V."/>
            <person name="Dale B.E."/>
            <person name="Jeffries T.W."/>
            <person name="Zinkel R."/>
            <person name="Barry K.W."/>
            <person name="Grigoriev I.V."/>
            <person name="Gasch A.P."/>
        </authorList>
    </citation>
    <scope>NUCLEOTIDE SEQUENCE [LARGE SCALE GENOMIC DNA]</scope>
    <source>
        <strain evidence="3">ATCC 10573 / BCRC 21748 / CBS 615 / JCM 9827 / NBRC 10315 / NRRL Y-1498 / VKM Y-70</strain>
    </source>
</reference>
<dbReference type="AlphaFoldDB" id="G3B4L4"/>
<feature type="transmembrane region" description="Helical" evidence="1">
    <location>
        <begin position="46"/>
        <end position="69"/>
    </location>
</feature>
<dbReference type="eggNOG" id="ENOG502S9IG">
    <property type="taxonomic scope" value="Eukaryota"/>
</dbReference>
<evidence type="ECO:0000313" key="2">
    <source>
        <dbReference type="EMBL" id="EGV63976.1"/>
    </source>
</evidence>
<keyword evidence="3" id="KW-1185">Reference proteome</keyword>
<dbReference type="EMBL" id="GL996521">
    <property type="protein sequence ID" value="EGV63976.1"/>
    <property type="molecule type" value="Genomic_DNA"/>
</dbReference>
<keyword evidence="1" id="KW-0472">Membrane</keyword>
<sequence length="227" mass="27135">MFQSQTVQLVTSYFWKWDEYLAERLASHSFTKNLLVTQSGRYISEFILVFSVLLLSYEITYWTGIYLGWWEYHAKDIFKEIPVHCAHVYVQLNVAKRNNLDKVDHFYNLKFKSKYNILNWKTLSEAKKAAFEREDFIKYHFEFSPEDFEMNDDPEYGSTIDHLRRKILDLFNSSDLYDPYKSEFLSRGNVYIYNKRCTKLGREKDNDYLAKCGIETGDVIDCIVLYP</sequence>
<dbReference type="HOGENOM" id="CLU_1219559_0_0_1"/>
<gene>
    <name evidence="2" type="ORF">CANTEDRAFT_105819</name>
</gene>
<organism evidence="3">
    <name type="scientific">Candida tenuis (strain ATCC 10573 / BCRC 21748 / CBS 615 / JCM 9827 / NBRC 10315 / NRRL Y-1498 / VKM Y-70)</name>
    <name type="common">Yeast</name>
    <name type="synonym">Yamadazyma tenuis</name>
    <dbReference type="NCBI Taxonomy" id="590646"/>
    <lineage>
        <taxon>Eukaryota</taxon>
        <taxon>Fungi</taxon>
        <taxon>Dikarya</taxon>
        <taxon>Ascomycota</taxon>
        <taxon>Saccharomycotina</taxon>
        <taxon>Pichiomycetes</taxon>
        <taxon>Debaryomycetaceae</taxon>
        <taxon>Yamadazyma</taxon>
    </lineage>
</organism>
<dbReference type="OrthoDB" id="4041975at2759"/>
<accession>G3B4L4</accession>
<name>G3B4L4_CANTC</name>
<evidence type="ECO:0000313" key="3">
    <source>
        <dbReference type="Proteomes" id="UP000000707"/>
    </source>
</evidence>
<protein>
    <submittedName>
        <fullName evidence="2">Uncharacterized protein</fullName>
    </submittedName>
</protein>
<evidence type="ECO:0000256" key="1">
    <source>
        <dbReference type="SAM" id="Phobius"/>
    </source>
</evidence>